<comment type="caution">
    <text evidence="1">The sequence shown here is derived from an EMBL/GenBank/DDBJ whole genome shotgun (WGS) entry which is preliminary data.</text>
</comment>
<proteinExistence type="predicted"/>
<keyword evidence="2" id="KW-1185">Reference proteome</keyword>
<dbReference type="Proteomes" id="UP001642483">
    <property type="component" value="Unassembled WGS sequence"/>
</dbReference>
<reference evidence="1 2" key="1">
    <citation type="submission" date="2024-02" db="EMBL/GenBank/DDBJ databases">
        <authorList>
            <person name="Daric V."/>
            <person name="Darras S."/>
        </authorList>
    </citation>
    <scope>NUCLEOTIDE SEQUENCE [LARGE SCALE GENOMIC DNA]</scope>
</reference>
<sequence length="104" mass="12166">MSDLTDETLQSIQQVTSLEPIALTELSHNLWSQQIMQKRKHQPIIKIQKQEAKITKNNTKLCKLTRLMSHCHSHNKKVPPRTSQNTQHHTLRLPLNLWQAMLPM</sequence>
<name>A0ABP0F1L5_CLALP</name>
<protein>
    <submittedName>
        <fullName evidence="1">Uncharacterized protein</fullName>
    </submittedName>
</protein>
<evidence type="ECO:0000313" key="1">
    <source>
        <dbReference type="EMBL" id="CAK8672172.1"/>
    </source>
</evidence>
<dbReference type="EMBL" id="CAWYQH010000001">
    <property type="protein sequence ID" value="CAK8672172.1"/>
    <property type="molecule type" value="Genomic_DNA"/>
</dbReference>
<organism evidence="1 2">
    <name type="scientific">Clavelina lepadiformis</name>
    <name type="common">Light-bulb sea squirt</name>
    <name type="synonym">Ascidia lepadiformis</name>
    <dbReference type="NCBI Taxonomy" id="159417"/>
    <lineage>
        <taxon>Eukaryota</taxon>
        <taxon>Metazoa</taxon>
        <taxon>Chordata</taxon>
        <taxon>Tunicata</taxon>
        <taxon>Ascidiacea</taxon>
        <taxon>Aplousobranchia</taxon>
        <taxon>Clavelinidae</taxon>
        <taxon>Clavelina</taxon>
    </lineage>
</organism>
<accession>A0ABP0F1L5</accession>
<gene>
    <name evidence="1" type="ORF">CVLEPA_LOCUS1160</name>
</gene>
<evidence type="ECO:0000313" key="2">
    <source>
        <dbReference type="Proteomes" id="UP001642483"/>
    </source>
</evidence>